<keyword evidence="6" id="KW-1185">Reference proteome</keyword>
<dbReference type="OrthoDB" id="280334at2"/>
<evidence type="ECO:0000313" key="5">
    <source>
        <dbReference type="EMBL" id="QDT56215.1"/>
    </source>
</evidence>
<gene>
    <name evidence="5" type="primary">flgD</name>
    <name evidence="5" type="ORF">Pan44_42670</name>
</gene>
<name>A0A517SJC0_9PLAN</name>
<evidence type="ECO:0000256" key="2">
    <source>
        <dbReference type="ARBA" id="ARBA00016013"/>
    </source>
</evidence>
<proteinExistence type="inferred from homology"/>
<keyword evidence="3" id="KW-1005">Bacterial flagellum biogenesis</keyword>
<dbReference type="KEGG" id="ccos:Pan44_42670"/>
<sequence length="119" mass="12936">MAAITSELGQAQFMQLLIAQLKNQDPMDPVSQEDSIAQLAQFSTLEGIEKLNANFSSFMKLQQLSEGASLVGKNVEWLDEDGVRQQGVVDSISVKEGDLQLKIDGKDIPIDNVTSILNG</sequence>
<evidence type="ECO:0000256" key="4">
    <source>
        <dbReference type="ARBA" id="ARBA00024746"/>
    </source>
</evidence>
<accession>A0A517SJC0</accession>
<dbReference type="Pfam" id="PF03963">
    <property type="entry name" value="FlgD"/>
    <property type="match status" value="1"/>
</dbReference>
<dbReference type="InParanoid" id="A0A517SJC0"/>
<dbReference type="AlphaFoldDB" id="A0A517SJC0"/>
<evidence type="ECO:0000313" key="6">
    <source>
        <dbReference type="Proteomes" id="UP000315700"/>
    </source>
</evidence>
<comment type="function">
    <text evidence="4">Required for flagellar hook formation. May act as a scaffolding protein.</text>
</comment>
<evidence type="ECO:0000256" key="1">
    <source>
        <dbReference type="ARBA" id="ARBA00010577"/>
    </source>
</evidence>
<organism evidence="5 6">
    <name type="scientific">Caulifigura coniformis</name>
    <dbReference type="NCBI Taxonomy" id="2527983"/>
    <lineage>
        <taxon>Bacteria</taxon>
        <taxon>Pseudomonadati</taxon>
        <taxon>Planctomycetota</taxon>
        <taxon>Planctomycetia</taxon>
        <taxon>Planctomycetales</taxon>
        <taxon>Planctomycetaceae</taxon>
        <taxon>Caulifigura</taxon>
    </lineage>
</organism>
<evidence type="ECO:0000256" key="3">
    <source>
        <dbReference type="ARBA" id="ARBA00022795"/>
    </source>
</evidence>
<dbReference type="GO" id="GO:0044781">
    <property type="term" value="P:bacterial-type flagellum organization"/>
    <property type="evidence" value="ECO:0007669"/>
    <property type="project" value="UniProtKB-KW"/>
</dbReference>
<dbReference type="EMBL" id="CP036271">
    <property type="protein sequence ID" value="QDT56215.1"/>
    <property type="molecule type" value="Genomic_DNA"/>
</dbReference>
<comment type="similarity">
    <text evidence="1">Belongs to the FlgD family.</text>
</comment>
<dbReference type="RefSeq" id="WP_145033321.1">
    <property type="nucleotide sequence ID" value="NZ_CP036271.1"/>
</dbReference>
<protein>
    <recommendedName>
        <fullName evidence="2">Basal-body rod modification protein FlgD</fullName>
    </recommendedName>
</protein>
<reference evidence="5 6" key="1">
    <citation type="submission" date="2019-02" db="EMBL/GenBank/DDBJ databases">
        <title>Deep-cultivation of Planctomycetes and their phenomic and genomic characterization uncovers novel biology.</title>
        <authorList>
            <person name="Wiegand S."/>
            <person name="Jogler M."/>
            <person name="Boedeker C."/>
            <person name="Pinto D."/>
            <person name="Vollmers J."/>
            <person name="Rivas-Marin E."/>
            <person name="Kohn T."/>
            <person name="Peeters S.H."/>
            <person name="Heuer A."/>
            <person name="Rast P."/>
            <person name="Oberbeckmann S."/>
            <person name="Bunk B."/>
            <person name="Jeske O."/>
            <person name="Meyerdierks A."/>
            <person name="Storesund J.E."/>
            <person name="Kallscheuer N."/>
            <person name="Luecker S."/>
            <person name="Lage O.M."/>
            <person name="Pohl T."/>
            <person name="Merkel B.J."/>
            <person name="Hornburger P."/>
            <person name="Mueller R.-W."/>
            <person name="Bruemmer F."/>
            <person name="Labrenz M."/>
            <person name="Spormann A.M."/>
            <person name="Op den Camp H."/>
            <person name="Overmann J."/>
            <person name="Amann R."/>
            <person name="Jetten M.S.M."/>
            <person name="Mascher T."/>
            <person name="Medema M.H."/>
            <person name="Devos D.P."/>
            <person name="Kaster A.-K."/>
            <person name="Ovreas L."/>
            <person name="Rohde M."/>
            <person name="Galperin M.Y."/>
            <person name="Jogler C."/>
        </authorList>
    </citation>
    <scope>NUCLEOTIDE SEQUENCE [LARGE SCALE GENOMIC DNA]</scope>
    <source>
        <strain evidence="5 6">Pan44</strain>
    </source>
</reference>
<dbReference type="InterPro" id="IPR005648">
    <property type="entry name" value="FlgD"/>
</dbReference>
<dbReference type="Proteomes" id="UP000315700">
    <property type="component" value="Chromosome"/>
</dbReference>